<reference evidence="2" key="1">
    <citation type="submission" date="2006-03" db="EMBL/GenBank/DDBJ databases">
        <authorList>
            <person name="Underwood B.A."/>
            <person name="Xiao Y."/>
            <person name="Moskal W."/>
            <person name="Monaghan E."/>
            <person name="Wang W."/>
            <person name="Redman J."/>
            <person name="Wu H.C."/>
            <person name="Utterback T."/>
            <person name="Town C.D."/>
        </authorList>
    </citation>
    <scope>NUCLEOTIDE SEQUENCE</scope>
</reference>
<dbReference type="AlphaFoldDB" id="Q1PEF5"/>
<keyword evidence="1" id="KW-0732">Signal</keyword>
<sequence>MGTTDCRRHGFILVLVLFLTSISCLASKMDVNYDARGIKIEVGRKHNLSDSVPNPRSEFGSSLLSWAIRFQFVVIKTGLGPLY</sequence>
<name>Q1PEF5_ARATH</name>
<dbReference type="EMBL" id="DQ446763">
    <property type="protein sequence ID" value="ABE66015.1"/>
    <property type="molecule type" value="mRNA"/>
</dbReference>
<feature type="signal peptide" evidence="1">
    <location>
        <begin position="1"/>
        <end position="26"/>
    </location>
</feature>
<protein>
    <submittedName>
        <fullName evidence="2">Beta-galactosidase-like</fullName>
    </submittedName>
</protein>
<dbReference type="PROSITE" id="PS51257">
    <property type="entry name" value="PROKAR_LIPOPROTEIN"/>
    <property type="match status" value="1"/>
</dbReference>
<evidence type="ECO:0000313" key="2">
    <source>
        <dbReference type="EMBL" id="ABE66015.1"/>
    </source>
</evidence>
<evidence type="ECO:0000256" key="1">
    <source>
        <dbReference type="SAM" id="SignalP"/>
    </source>
</evidence>
<gene>
    <name evidence="2" type="ordered locus">At3g53070</name>
</gene>
<organism evidence="2">
    <name type="scientific">Arabidopsis thaliana</name>
    <name type="common">Mouse-ear cress</name>
    <dbReference type="NCBI Taxonomy" id="3702"/>
    <lineage>
        <taxon>Eukaryota</taxon>
        <taxon>Viridiplantae</taxon>
        <taxon>Streptophyta</taxon>
        <taxon>Embryophyta</taxon>
        <taxon>Tracheophyta</taxon>
        <taxon>Spermatophyta</taxon>
        <taxon>Magnoliopsida</taxon>
        <taxon>eudicotyledons</taxon>
        <taxon>Gunneridae</taxon>
        <taxon>Pentapetalae</taxon>
        <taxon>rosids</taxon>
        <taxon>malvids</taxon>
        <taxon>Brassicales</taxon>
        <taxon>Brassicaceae</taxon>
        <taxon>Camelineae</taxon>
        <taxon>Arabidopsis</taxon>
    </lineage>
</organism>
<feature type="chain" id="PRO_5004195440" evidence="1">
    <location>
        <begin position="27"/>
        <end position="83"/>
    </location>
</feature>
<proteinExistence type="evidence at transcript level"/>
<accession>Q1PEF5</accession>